<evidence type="ECO:0000259" key="2">
    <source>
        <dbReference type="Pfam" id="PF01823"/>
    </source>
</evidence>
<organism evidence="3 4">
    <name type="scientific">Aspergillus glaucus CBS 516.65</name>
    <dbReference type="NCBI Taxonomy" id="1160497"/>
    <lineage>
        <taxon>Eukaryota</taxon>
        <taxon>Fungi</taxon>
        <taxon>Dikarya</taxon>
        <taxon>Ascomycota</taxon>
        <taxon>Pezizomycotina</taxon>
        <taxon>Eurotiomycetes</taxon>
        <taxon>Eurotiomycetidae</taxon>
        <taxon>Eurotiales</taxon>
        <taxon>Aspergillaceae</taxon>
        <taxon>Aspergillus</taxon>
        <taxon>Aspergillus subgen. Aspergillus</taxon>
    </lineage>
</organism>
<feature type="region of interest" description="Disordered" evidence="1">
    <location>
        <begin position="107"/>
        <end position="141"/>
    </location>
</feature>
<dbReference type="AlphaFoldDB" id="A0A1L9V451"/>
<dbReference type="Proteomes" id="UP000184300">
    <property type="component" value="Unassembled WGS sequence"/>
</dbReference>
<name>A0A1L9V451_ASPGL</name>
<dbReference type="InterPro" id="IPR020864">
    <property type="entry name" value="MACPF"/>
</dbReference>
<accession>A0A1L9V451</accession>
<gene>
    <name evidence="3" type="ORF">ASPGLDRAFT_86382</name>
</gene>
<protein>
    <recommendedName>
        <fullName evidence="2">MACPF domain-containing protein</fullName>
    </recommendedName>
</protein>
<feature type="region of interest" description="Disordered" evidence="1">
    <location>
        <begin position="1"/>
        <end position="23"/>
    </location>
</feature>
<dbReference type="Pfam" id="PF01823">
    <property type="entry name" value="MACPF"/>
    <property type="match status" value="1"/>
</dbReference>
<feature type="domain" description="MACPF" evidence="2">
    <location>
        <begin position="334"/>
        <end position="522"/>
    </location>
</feature>
<dbReference type="VEuPathDB" id="FungiDB:ASPGLDRAFT_86382"/>
<proteinExistence type="predicted"/>
<dbReference type="RefSeq" id="XP_022395369.1">
    <property type="nucleotide sequence ID" value="XM_022550383.1"/>
</dbReference>
<evidence type="ECO:0000313" key="3">
    <source>
        <dbReference type="EMBL" id="OJJ78671.1"/>
    </source>
</evidence>
<evidence type="ECO:0000256" key="1">
    <source>
        <dbReference type="SAM" id="MobiDB-lite"/>
    </source>
</evidence>
<reference evidence="4" key="1">
    <citation type="journal article" date="2017" name="Genome Biol.">
        <title>Comparative genomics reveals high biological diversity and specific adaptations in the industrially and medically important fungal genus Aspergillus.</title>
        <authorList>
            <person name="de Vries R.P."/>
            <person name="Riley R."/>
            <person name="Wiebenga A."/>
            <person name="Aguilar-Osorio G."/>
            <person name="Amillis S."/>
            <person name="Uchima C.A."/>
            <person name="Anderluh G."/>
            <person name="Asadollahi M."/>
            <person name="Askin M."/>
            <person name="Barry K."/>
            <person name="Battaglia E."/>
            <person name="Bayram O."/>
            <person name="Benocci T."/>
            <person name="Braus-Stromeyer S.A."/>
            <person name="Caldana C."/>
            <person name="Canovas D."/>
            <person name="Cerqueira G.C."/>
            <person name="Chen F."/>
            <person name="Chen W."/>
            <person name="Choi C."/>
            <person name="Clum A."/>
            <person name="Dos Santos R.A."/>
            <person name="Damasio A.R."/>
            <person name="Diallinas G."/>
            <person name="Emri T."/>
            <person name="Fekete E."/>
            <person name="Flipphi M."/>
            <person name="Freyberg S."/>
            <person name="Gallo A."/>
            <person name="Gournas C."/>
            <person name="Habgood R."/>
            <person name="Hainaut M."/>
            <person name="Harispe M.L."/>
            <person name="Henrissat B."/>
            <person name="Hilden K.S."/>
            <person name="Hope R."/>
            <person name="Hossain A."/>
            <person name="Karabika E."/>
            <person name="Karaffa L."/>
            <person name="Karanyi Z."/>
            <person name="Krasevec N."/>
            <person name="Kuo A."/>
            <person name="Kusch H."/>
            <person name="LaButti K."/>
            <person name="Lagendijk E.L."/>
            <person name="Lapidus A."/>
            <person name="Levasseur A."/>
            <person name="Lindquist E."/>
            <person name="Lipzen A."/>
            <person name="Logrieco A.F."/>
            <person name="MacCabe A."/>
            <person name="Maekelae M.R."/>
            <person name="Malavazi I."/>
            <person name="Melin P."/>
            <person name="Meyer V."/>
            <person name="Mielnichuk N."/>
            <person name="Miskei M."/>
            <person name="Molnar A.P."/>
            <person name="Mule G."/>
            <person name="Ngan C.Y."/>
            <person name="Orejas M."/>
            <person name="Orosz E."/>
            <person name="Ouedraogo J.P."/>
            <person name="Overkamp K.M."/>
            <person name="Park H.-S."/>
            <person name="Perrone G."/>
            <person name="Piumi F."/>
            <person name="Punt P.J."/>
            <person name="Ram A.F."/>
            <person name="Ramon A."/>
            <person name="Rauscher S."/>
            <person name="Record E."/>
            <person name="Riano-Pachon D.M."/>
            <person name="Robert V."/>
            <person name="Roehrig J."/>
            <person name="Ruller R."/>
            <person name="Salamov A."/>
            <person name="Salih N.S."/>
            <person name="Samson R.A."/>
            <person name="Sandor E."/>
            <person name="Sanguinetti M."/>
            <person name="Schuetze T."/>
            <person name="Sepcic K."/>
            <person name="Shelest E."/>
            <person name="Sherlock G."/>
            <person name="Sophianopoulou V."/>
            <person name="Squina F.M."/>
            <person name="Sun H."/>
            <person name="Susca A."/>
            <person name="Todd R.B."/>
            <person name="Tsang A."/>
            <person name="Unkles S.E."/>
            <person name="van de Wiele N."/>
            <person name="van Rossen-Uffink D."/>
            <person name="Oliveira J.V."/>
            <person name="Vesth T.C."/>
            <person name="Visser J."/>
            <person name="Yu J.-H."/>
            <person name="Zhou M."/>
            <person name="Andersen M.R."/>
            <person name="Archer D.B."/>
            <person name="Baker S.E."/>
            <person name="Benoit I."/>
            <person name="Brakhage A.A."/>
            <person name="Braus G.H."/>
            <person name="Fischer R."/>
            <person name="Frisvad J.C."/>
            <person name="Goldman G.H."/>
            <person name="Houbraken J."/>
            <person name="Oakley B."/>
            <person name="Pocsi I."/>
            <person name="Scazzocchio C."/>
            <person name="Seiboth B."/>
            <person name="vanKuyk P.A."/>
            <person name="Wortman J."/>
            <person name="Dyer P.S."/>
            <person name="Grigoriev I.V."/>
        </authorList>
    </citation>
    <scope>NUCLEOTIDE SEQUENCE [LARGE SCALE GENOMIC DNA]</scope>
    <source>
        <strain evidence="4">CBS 516.65</strain>
    </source>
</reference>
<feature type="compositionally biased region" description="Basic and acidic residues" evidence="1">
    <location>
        <begin position="113"/>
        <end position="123"/>
    </location>
</feature>
<dbReference type="STRING" id="1160497.A0A1L9V451"/>
<dbReference type="GeneID" id="34466643"/>
<dbReference type="OrthoDB" id="2562973at2759"/>
<evidence type="ECO:0000313" key="4">
    <source>
        <dbReference type="Proteomes" id="UP000184300"/>
    </source>
</evidence>
<keyword evidence="4" id="KW-1185">Reference proteome</keyword>
<sequence length="746" mass="82124">MGVTETPDQDTIEKGLRQSQKANENDTQAMFDIYIYDETSKAAKMEKFVNLGSIKNIEGKALKDIRKMLISQNALTYRQKGSSFCNKAGAQANEDLSFSEYTESLSRGVETSIDDKEEKKPSNEGDEAQAASASGTQGGKTGAKKEVFTVYLKSRRLPTEVDEATKEFMKQKLELELRQAELGATVKPELLTSSYNHNNFMASAGSGKVTHPADMTQKEWNIVMQTNSLLNGSYIRLPSAGVSKKVERAMYPAFQLKPRLFRDYEVSLDSKDIKTPEQMLRIPRYRVEDDSYVEVSENKSSVASAIASSSLSEIAAEVAVEGGAFGYSASAKASYKNEEKSANSMTSRTDENHMTITYNFPRVVVQLDEDSLELSEECAADLKHVKDKASVEAFRTKYGAFFASRVELGGRLHSSENSKALGSGSVEEKSKSMKVAASVSFSSPFVQAAASASYGNSSASKNENTSSSLNNSMTWEAKGGDTLLCNNPPAWCSTVASFYNWRVVKQENLLSIEELISRTDGHQGVKTLFDSILLPEGKKPEPPKVASGSLVVCFLGKDTSQYMTMREDTGPNTAIGQHVASEASTKMFNNFFSGGFYPPAQVTWLQRLMSKCCRPLVMREARFTGSQDFQVHGLINTTTGHKRLQNGATYKVWNKFANGWIKGTDSLPGFYDNSFLHEEGDMGAAYIKLQSVKPFEASDVLDQEDEVFIYMYDESGTLLGPVKELPNGMLGTDRSGGAKTFVLRFQ</sequence>
<dbReference type="EMBL" id="KV878930">
    <property type="protein sequence ID" value="OJJ78671.1"/>
    <property type="molecule type" value="Genomic_DNA"/>
</dbReference>